<feature type="domain" description="Phage head morphogenesis" evidence="1">
    <location>
        <begin position="115"/>
        <end position="175"/>
    </location>
</feature>
<proteinExistence type="predicted"/>
<accession>A0AAD0YET4</accession>
<evidence type="ECO:0008006" key="7">
    <source>
        <dbReference type="Google" id="ProtNLM"/>
    </source>
</evidence>
<dbReference type="Gene3D" id="3.40.1350.120">
    <property type="match status" value="1"/>
</dbReference>
<evidence type="ECO:0000313" key="4">
    <source>
        <dbReference type="EMBL" id="AZA95573.1"/>
    </source>
</evidence>
<evidence type="ECO:0000313" key="5">
    <source>
        <dbReference type="Proteomes" id="UP000274073"/>
    </source>
</evidence>
<evidence type="ECO:0000313" key="3">
    <source>
        <dbReference type="EMBL" id="AZA87144.1"/>
    </source>
</evidence>
<dbReference type="Pfam" id="PF04233">
    <property type="entry name" value="Phage_Mu_F"/>
    <property type="match status" value="1"/>
</dbReference>
<dbReference type="EMBL" id="CP033915">
    <property type="protein sequence ID" value="AZA87144.1"/>
    <property type="molecule type" value="Genomic_DNA"/>
</dbReference>
<dbReference type="AlphaFoldDB" id="A0AAD0YET4"/>
<gene>
    <name evidence="3" type="ORF">EG349_10270</name>
    <name evidence="4" type="ORF">EG353_08345</name>
</gene>
<evidence type="ECO:0000313" key="6">
    <source>
        <dbReference type="Proteomes" id="UP000281741"/>
    </source>
</evidence>
<dbReference type="Pfam" id="PF18451">
    <property type="entry name" value="CdiA_C"/>
    <property type="match status" value="1"/>
</dbReference>
<dbReference type="InterPro" id="IPR040559">
    <property type="entry name" value="CdiA_C"/>
</dbReference>
<evidence type="ECO:0000259" key="1">
    <source>
        <dbReference type="Pfam" id="PF04233"/>
    </source>
</evidence>
<dbReference type="NCBIfam" id="TIGR01641">
    <property type="entry name" value="phageSPP1_gp7"/>
    <property type="match status" value="1"/>
</dbReference>
<sequence>MHDGSLKPEDLNKDLVKQIYKDLSEGAATVYGEKWKKFDVKEPQSLQQKFKKNLWQFSSAKTYTQLQEMNNNLLDKGRIRLFPEFLQQARKTNQKFNENYIQAEHQTAIKGCQAAEQWKIFMRDADIFPNLEYRTVGDDRVRPEHELLNGVIKPIGDAFWKIYYTPNGWRCRCYIIQTAAKATPGKFDDESVLPEFRGNVALDEEIFTKKGGFFKLLNMDHKAKVNAEYMKLNAPYDEAYTAQNGKKVYANIFADESDKVKNVETGMIIAEKLEKDVFVRPHIDVQNHKNPEYLIDGKLADRKEQRGKNISSNLNSAKKQGCKTVVFDITEDFKQSLEFFKNQLRGHLKAHYKGAFDEIIIITGNKAETIKVKDLIK</sequence>
<dbReference type="Proteomes" id="UP000274073">
    <property type="component" value="Chromosome"/>
</dbReference>
<dbReference type="EMBL" id="CP033912">
    <property type="protein sequence ID" value="AZA95573.1"/>
    <property type="molecule type" value="Genomic_DNA"/>
</dbReference>
<keyword evidence="6" id="KW-1185">Reference proteome</keyword>
<dbReference type="RefSeq" id="WP_123854451.1">
    <property type="nucleotide sequence ID" value="NZ_CP033912.1"/>
</dbReference>
<name>A0AAD0YET4_9FLAO</name>
<dbReference type="InterPro" id="IPR006528">
    <property type="entry name" value="Phage_head_morphogenesis_dom"/>
</dbReference>
<reference evidence="5 6" key="1">
    <citation type="submission" date="2018-11" db="EMBL/GenBank/DDBJ databases">
        <title>Proposal to divide the Flavobacteriaceae and reorganize its genera based on Amino Acid Identity values calculated from whole genome sequences.</title>
        <authorList>
            <person name="Nicholson A.C."/>
            <person name="Gulvik C.A."/>
            <person name="Whitney A.M."/>
            <person name="Humrighouse B.W."/>
            <person name="Bell M."/>
            <person name="Holmes B."/>
            <person name="Steigerwalt A.G."/>
            <person name="Villarma A."/>
            <person name="Sheth M."/>
            <person name="Batra D."/>
            <person name="Pryor J."/>
            <person name="Bernardet J.-F."/>
            <person name="Hugo C."/>
            <person name="Kampfer P."/>
            <person name="Newman J."/>
            <person name="McQuiston J.R."/>
        </authorList>
    </citation>
    <scope>NUCLEOTIDE SEQUENCE [LARGE SCALE GENOMIC DNA]</scope>
    <source>
        <strain evidence="3 5">G0207</strain>
        <strain evidence="4 6">H5143</strain>
    </source>
</reference>
<organism evidence="3 5">
    <name type="scientific">Chryseobacterium shandongense</name>
    <dbReference type="NCBI Taxonomy" id="1493872"/>
    <lineage>
        <taxon>Bacteria</taxon>
        <taxon>Pseudomonadati</taxon>
        <taxon>Bacteroidota</taxon>
        <taxon>Flavobacteriia</taxon>
        <taxon>Flavobacteriales</taxon>
        <taxon>Weeksellaceae</taxon>
        <taxon>Chryseobacterium group</taxon>
        <taxon>Chryseobacterium</taxon>
    </lineage>
</organism>
<feature type="domain" description="tRNA nuclease CdiA C-terminal" evidence="2">
    <location>
        <begin position="289"/>
        <end position="363"/>
    </location>
</feature>
<protein>
    <recommendedName>
        <fullName evidence="7">Phage head morphogenesis domain-containing protein</fullName>
    </recommendedName>
</protein>
<evidence type="ECO:0000259" key="2">
    <source>
        <dbReference type="Pfam" id="PF18451"/>
    </source>
</evidence>
<dbReference type="Proteomes" id="UP000281741">
    <property type="component" value="Chromosome"/>
</dbReference>